<dbReference type="Pfam" id="PF02397">
    <property type="entry name" value="Bac_transf"/>
    <property type="match status" value="1"/>
</dbReference>
<evidence type="ECO:0000259" key="9">
    <source>
        <dbReference type="Pfam" id="PF02397"/>
    </source>
</evidence>
<sequence length="211" mass="24313">MCAFPAVISGQTLKRALDLILAALALLCLSPLLLLVAAAIYLDDRGPVFFKQERIGKRGLPFVCFKFRSMHVDAERIAQQWVQTHPDLAKQFETDCKLRNDPRITRTGRFLRSTSLDELPQLVNVLRGEMSLVGPRPILRREIHRYGFPFSFYTQVRPGITGLWQVRGRACLSFDDRIKLDTEYVQTWSLYRDLRILLWTIPAVFSRKGAF</sequence>
<dbReference type="InterPro" id="IPR003362">
    <property type="entry name" value="Bact_transf"/>
</dbReference>
<feature type="transmembrane region" description="Helical" evidence="8">
    <location>
        <begin position="19"/>
        <end position="42"/>
    </location>
</feature>
<reference evidence="10 11" key="1">
    <citation type="journal article" date="2016" name="Int. J. Mol. Sci.">
        <title>Comparative genomics of the extreme acidophile Acidithiobacillus thiooxidans reveals intraspecific divergence and niche adaptation.</title>
        <authorList>
            <person name="Zhang X."/>
            <person name="Feng X."/>
            <person name="Tao J."/>
            <person name="Ma L."/>
            <person name="Xiao Y."/>
            <person name="Liang Y."/>
            <person name="Liu X."/>
            <person name="Yin H."/>
        </authorList>
    </citation>
    <scope>NUCLEOTIDE SEQUENCE [LARGE SCALE GENOMIC DNA]</scope>
    <source>
        <strain evidence="10 11">A02</strain>
    </source>
</reference>
<evidence type="ECO:0000256" key="5">
    <source>
        <dbReference type="ARBA" id="ARBA00022692"/>
    </source>
</evidence>
<keyword evidence="6 8" id="KW-1133">Transmembrane helix</keyword>
<name>A0A1C2HUL8_ACITH</name>
<keyword evidence="3" id="KW-1003">Cell membrane</keyword>
<dbReference type="PANTHER" id="PTHR30576:SF4">
    <property type="entry name" value="UNDECAPRENYL-PHOSPHATE GALACTOSE PHOSPHOTRANSFERASE"/>
    <property type="match status" value="1"/>
</dbReference>
<keyword evidence="4" id="KW-0808">Transferase</keyword>
<evidence type="ECO:0000256" key="1">
    <source>
        <dbReference type="ARBA" id="ARBA00004236"/>
    </source>
</evidence>
<dbReference type="AlphaFoldDB" id="A0A1C2HUL8"/>
<accession>A0A1C2HUL8</accession>
<evidence type="ECO:0000256" key="8">
    <source>
        <dbReference type="SAM" id="Phobius"/>
    </source>
</evidence>
<dbReference type="GO" id="GO:0016780">
    <property type="term" value="F:phosphotransferase activity, for other substituted phosphate groups"/>
    <property type="evidence" value="ECO:0007669"/>
    <property type="project" value="TreeGrafter"/>
</dbReference>
<comment type="similarity">
    <text evidence="2">Belongs to the bacterial sugar transferase family.</text>
</comment>
<evidence type="ECO:0000256" key="7">
    <source>
        <dbReference type="ARBA" id="ARBA00023136"/>
    </source>
</evidence>
<organism evidence="10 11">
    <name type="scientific">Acidithiobacillus thiooxidans</name>
    <name type="common">Thiobacillus thiooxidans</name>
    <dbReference type="NCBI Taxonomy" id="930"/>
    <lineage>
        <taxon>Bacteria</taxon>
        <taxon>Pseudomonadati</taxon>
        <taxon>Pseudomonadota</taxon>
        <taxon>Acidithiobacillia</taxon>
        <taxon>Acidithiobacillales</taxon>
        <taxon>Acidithiobacillaceae</taxon>
        <taxon>Acidithiobacillus</taxon>
    </lineage>
</organism>
<protein>
    <recommendedName>
        <fullName evidence="9">Bacterial sugar transferase domain-containing protein</fullName>
    </recommendedName>
</protein>
<dbReference type="GO" id="GO:0005886">
    <property type="term" value="C:plasma membrane"/>
    <property type="evidence" value="ECO:0007669"/>
    <property type="project" value="UniProtKB-SubCell"/>
</dbReference>
<evidence type="ECO:0000256" key="4">
    <source>
        <dbReference type="ARBA" id="ARBA00022679"/>
    </source>
</evidence>
<comment type="subcellular location">
    <subcellularLocation>
        <location evidence="1">Cell membrane</location>
    </subcellularLocation>
</comment>
<dbReference type="EMBL" id="LWSA01000323">
    <property type="protein sequence ID" value="OCX67978.1"/>
    <property type="molecule type" value="Genomic_DNA"/>
</dbReference>
<evidence type="ECO:0000256" key="2">
    <source>
        <dbReference type="ARBA" id="ARBA00006464"/>
    </source>
</evidence>
<proteinExistence type="inferred from homology"/>
<feature type="domain" description="Bacterial sugar transferase" evidence="9">
    <location>
        <begin position="14"/>
        <end position="205"/>
    </location>
</feature>
<evidence type="ECO:0000256" key="6">
    <source>
        <dbReference type="ARBA" id="ARBA00022989"/>
    </source>
</evidence>
<dbReference type="Proteomes" id="UP000094893">
    <property type="component" value="Unassembled WGS sequence"/>
</dbReference>
<dbReference type="RefSeq" id="WP_024892575.1">
    <property type="nucleotide sequence ID" value="NZ_LWRZ01000448.1"/>
</dbReference>
<keyword evidence="5 8" id="KW-0812">Transmembrane</keyword>
<evidence type="ECO:0000313" key="10">
    <source>
        <dbReference type="EMBL" id="OCX67978.1"/>
    </source>
</evidence>
<dbReference type="PANTHER" id="PTHR30576">
    <property type="entry name" value="COLANIC BIOSYNTHESIS UDP-GLUCOSE LIPID CARRIER TRANSFERASE"/>
    <property type="match status" value="1"/>
</dbReference>
<evidence type="ECO:0000256" key="3">
    <source>
        <dbReference type="ARBA" id="ARBA00022475"/>
    </source>
</evidence>
<gene>
    <name evidence="10" type="ORF">A6P07_19085</name>
</gene>
<comment type="caution">
    <text evidence="10">The sequence shown here is derived from an EMBL/GenBank/DDBJ whole genome shotgun (WGS) entry which is preliminary data.</text>
</comment>
<keyword evidence="7 8" id="KW-0472">Membrane</keyword>
<evidence type="ECO:0000313" key="11">
    <source>
        <dbReference type="Proteomes" id="UP000094893"/>
    </source>
</evidence>